<dbReference type="AlphaFoldDB" id="A0A4V2MLS6"/>
<evidence type="ECO:0000313" key="2">
    <source>
        <dbReference type="Proteomes" id="UP000293347"/>
    </source>
</evidence>
<dbReference type="OrthoDB" id="1132102at2"/>
<reference evidence="1 2" key="1">
    <citation type="submission" date="2019-02" db="EMBL/GenBank/DDBJ databases">
        <title>Pedobacter sp. RP-1-14 sp. nov., isolated from Arctic soil.</title>
        <authorList>
            <person name="Dahal R.H."/>
        </authorList>
    </citation>
    <scope>NUCLEOTIDE SEQUENCE [LARGE SCALE GENOMIC DNA]</scope>
    <source>
        <strain evidence="1 2">RP-1-14</strain>
    </source>
</reference>
<dbReference type="Proteomes" id="UP000293347">
    <property type="component" value="Unassembled WGS sequence"/>
</dbReference>
<dbReference type="EMBL" id="SJSL01000001">
    <property type="protein sequence ID" value="TCD03247.1"/>
    <property type="molecule type" value="Genomic_DNA"/>
</dbReference>
<accession>A0A4V2MLS6</accession>
<proteinExistence type="predicted"/>
<keyword evidence="2" id="KW-1185">Reference proteome</keyword>
<evidence type="ECO:0000313" key="1">
    <source>
        <dbReference type="EMBL" id="TCD03247.1"/>
    </source>
</evidence>
<keyword evidence="1" id="KW-0418">Kinase</keyword>
<organism evidence="1 2">
    <name type="scientific">Pedobacter psychroterrae</name>
    <dbReference type="NCBI Taxonomy" id="2530453"/>
    <lineage>
        <taxon>Bacteria</taxon>
        <taxon>Pseudomonadati</taxon>
        <taxon>Bacteroidota</taxon>
        <taxon>Sphingobacteriia</taxon>
        <taxon>Sphingobacteriales</taxon>
        <taxon>Sphingobacteriaceae</taxon>
        <taxon>Pedobacter</taxon>
    </lineage>
</organism>
<dbReference type="RefSeq" id="WP_131593673.1">
    <property type="nucleotide sequence ID" value="NZ_SJSL01000001.1"/>
</dbReference>
<gene>
    <name evidence="1" type="ORF">EZ437_04555</name>
</gene>
<protein>
    <submittedName>
        <fullName evidence="1">Thiamine pyrophosphokinase</fullName>
    </submittedName>
</protein>
<keyword evidence="1" id="KW-0808">Transferase</keyword>
<dbReference type="GO" id="GO:0016301">
    <property type="term" value="F:kinase activity"/>
    <property type="evidence" value="ECO:0007669"/>
    <property type="project" value="UniProtKB-KW"/>
</dbReference>
<comment type="caution">
    <text evidence="1">The sequence shown here is derived from an EMBL/GenBank/DDBJ whole genome shotgun (WGS) entry which is preliminary data.</text>
</comment>
<sequence>MSSHHIVREKQEPALYIHHLGTFDEEYLGQLLEWSPTLIVSSQDYEKGISLGLKIDLVVNSALSDTSFQENTKMILAENDSLDAVLDYLIAEKYPAVNVIDSASTCKLRELGSYVSEINIVIFTDTEKAYAIKSGFSVWKPKDTVYHIEVISYFETSNLKQHEVGSFVVINDGFVEFIFTTPYLFISEML</sequence>
<name>A0A4V2MLS6_9SPHI</name>